<reference evidence="5" key="1">
    <citation type="journal article" date="2018" name="Genome Biol.">
        <title>SKESA: strategic k-mer extension for scrupulous assemblies.</title>
        <authorList>
            <person name="Souvorov A."/>
            <person name="Agarwala R."/>
            <person name="Lipman D.J."/>
        </authorList>
    </citation>
    <scope>NUCLEOTIDE SEQUENCE</scope>
    <source>
        <strain evidence="5">Clostridioides</strain>
    </source>
</reference>
<dbReference type="Pfam" id="PF02086">
    <property type="entry name" value="MethyltransfD12"/>
    <property type="match status" value="1"/>
</dbReference>
<dbReference type="GO" id="GO:0032259">
    <property type="term" value="P:methylation"/>
    <property type="evidence" value="ECO:0007669"/>
    <property type="project" value="UniProtKB-KW"/>
</dbReference>
<comment type="caution">
    <text evidence="5">The sequence shown here is derived from an EMBL/GenBank/DDBJ whole genome shotgun (WGS) entry which is preliminary data.</text>
</comment>
<feature type="binding site" evidence="4">
    <location>
        <position position="11"/>
    </location>
    <ligand>
        <name>S-adenosyl-L-methionine</name>
        <dbReference type="ChEBI" id="CHEBI:59789"/>
    </ligand>
</feature>
<dbReference type="InterPro" id="IPR029063">
    <property type="entry name" value="SAM-dependent_MTases_sf"/>
</dbReference>
<dbReference type="RefSeq" id="WP_011861019.1">
    <property type="nucleotide sequence ID" value="NZ_BISR01000101.1"/>
</dbReference>
<gene>
    <name evidence="5" type="ORF">KRQ00_004019</name>
</gene>
<dbReference type="PANTHER" id="PTHR30481:SF4">
    <property type="entry name" value="SITE-SPECIFIC DNA-METHYLTRANSFERASE (ADENINE-SPECIFIC)"/>
    <property type="match status" value="1"/>
</dbReference>
<dbReference type="PRINTS" id="PR00505">
    <property type="entry name" value="D12N6MTFRASE"/>
</dbReference>
<feature type="binding site" evidence="4">
    <location>
        <position position="181"/>
    </location>
    <ligand>
        <name>S-adenosyl-L-methionine</name>
        <dbReference type="ChEBI" id="CHEBI:59789"/>
    </ligand>
</feature>
<evidence type="ECO:0000256" key="1">
    <source>
        <dbReference type="ARBA" id="ARBA00022603"/>
    </source>
</evidence>
<evidence type="ECO:0000256" key="2">
    <source>
        <dbReference type="ARBA" id="ARBA00022679"/>
    </source>
</evidence>
<name>A0A9P3YV22_CLODI</name>
<keyword evidence="3" id="KW-0949">S-adenosyl-L-methionine</keyword>
<dbReference type="SUPFAM" id="SSF53335">
    <property type="entry name" value="S-adenosyl-L-methionine-dependent methyltransferases"/>
    <property type="match status" value="1"/>
</dbReference>
<feature type="binding site" evidence="4">
    <location>
        <position position="52"/>
    </location>
    <ligand>
        <name>S-adenosyl-L-methionine</name>
        <dbReference type="ChEBI" id="CHEBI:59789"/>
    </ligand>
</feature>
<dbReference type="Gene3D" id="3.40.50.150">
    <property type="entry name" value="Vaccinia Virus protein VP39"/>
    <property type="match status" value="2"/>
</dbReference>
<keyword evidence="1 5" id="KW-0489">Methyltransferase</keyword>
<evidence type="ECO:0000256" key="4">
    <source>
        <dbReference type="PIRSR" id="PIRSR000398-1"/>
    </source>
</evidence>
<dbReference type="PANTHER" id="PTHR30481">
    <property type="entry name" value="DNA ADENINE METHYLASE"/>
    <property type="match status" value="1"/>
</dbReference>
<dbReference type="Proteomes" id="UP000879542">
    <property type="component" value="Unassembled WGS sequence"/>
</dbReference>
<dbReference type="GO" id="GO:0009007">
    <property type="term" value="F:site-specific DNA-methyltransferase (adenine-specific) activity"/>
    <property type="evidence" value="ECO:0007669"/>
    <property type="project" value="UniProtKB-EC"/>
</dbReference>
<organism evidence="5 6">
    <name type="scientific">Clostridioides difficile</name>
    <name type="common">Peptoclostridium difficile</name>
    <dbReference type="NCBI Taxonomy" id="1496"/>
    <lineage>
        <taxon>Bacteria</taxon>
        <taxon>Bacillati</taxon>
        <taxon>Bacillota</taxon>
        <taxon>Clostridia</taxon>
        <taxon>Peptostreptococcales</taxon>
        <taxon>Peptostreptococcaceae</taxon>
        <taxon>Clostridioides</taxon>
    </lineage>
</organism>
<dbReference type="EMBL" id="DAEQIJ010000041">
    <property type="protein sequence ID" value="HBH2622188.1"/>
    <property type="molecule type" value="Genomic_DNA"/>
</dbReference>
<dbReference type="GO" id="GO:0043565">
    <property type="term" value="F:sequence-specific DNA binding"/>
    <property type="evidence" value="ECO:0007669"/>
    <property type="project" value="TreeGrafter"/>
</dbReference>
<evidence type="ECO:0000313" key="6">
    <source>
        <dbReference type="Proteomes" id="UP000879542"/>
    </source>
</evidence>
<reference evidence="5" key="2">
    <citation type="submission" date="2021-06" db="EMBL/GenBank/DDBJ databases">
        <authorList>
            <consortium name="NCBI Pathogen Detection Project"/>
        </authorList>
    </citation>
    <scope>NUCLEOTIDE SEQUENCE</scope>
    <source>
        <strain evidence="5">Clostridioides</strain>
    </source>
</reference>
<evidence type="ECO:0000313" key="5">
    <source>
        <dbReference type="EMBL" id="HBH2622188.1"/>
    </source>
</evidence>
<protein>
    <submittedName>
        <fullName evidence="5">DNA adenine methylase</fullName>
    </submittedName>
</protein>
<feature type="binding site" evidence="4">
    <location>
        <position position="7"/>
    </location>
    <ligand>
        <name>S-adenosyl-L-methionine</name>
        <dbReference type="ChEBI" id="CHEBI:59789"/>
    </ligand>
</feature>
<dbReference type="KEGG" id="pdf:CD630DERM_09350"/>
<dbReference type="InterPro" id="IPR012263">
    <property type="entry name" value="M_m6A_EcoRV"/>
</dbReference>
<dbReference type="GO" id="GO:0009307">
    <property type="term" value="P:DNA restriction-modification system"/>
    <property type="evidence" value="ECO:0007669"/>
    <property type="project" value="InterPro"/>
</dbReference>
<proteinExistence type="predicted"/>
<sequence>MNKVLNWPGAKWSMSKNIVGILPKHNIYLEPYFGSGAVFFNKKACNTEILNDADKQIVNLFKCIRDNPNELMNAIYFTPYARDEYMNCNILETDNDIEKARKFIIRTNMARGGIQNYKTGWKHTGPKESKKCFQKVVGKWNKLPKIILDTAIRLKDAEIENRDAVELIKKYNKTDCLVYADPPYLLKTRSQKMYNIEMETEEEHEELLKALLNHAGPVAISGYESDLYNCMLKNWNKSEFKSHAEQGKLRKEMLWTNFETTKQLSLFK</sequence>
<dbReference type="PIRSF" id="PIRSF000398">
    <property type="entry name" value="M_m6A_EcoRV"/>
    <property type="match status" value="1"/>
</dbReference>
<evidence type="ECO:0000256" key="3">
    <source>
        <dbReference type="ARBA" id="ARBA00022691"/>
    </source>
</evidence>
<dbReference type="AlphaFoldDB" id="A0A9P3YV22"/>
<accession>A0A9P3YV22</accession>
<dbReference type="GO" id="GO:1904047">
    <property type="term" value="F:S-adenosyl-L-methionine binding"/>
    <property type="evidence" value="ECO:0007669"/>
    <property type="project" value="TreeGrafter"/>
</dbReference>
<dbReference type="GO" id="GO:0006298">
    <property type="term" value="P:mismatch repair"/>
    <property type="evidence" value="ECO:0007669"/>
    <property type="project" value="TreeGrafter"/>
</dbReference>
<keyword evidence="2" id="KW-0808">Transferase</keyword>
<dbReference type="InterPro" id="IPR012327">
    <property type="entry name" value="MeTrfase_D12"/>
</dbReference>